<keyword evidence="2" id="KW-1185">Reference proteome</keyword>
<dbReference type="Proteomes" id="UP000652567">
    <property type="component" value="Unassembled WGS sequence"/>
</dbReference>
<dbReference type="EMBL" id="PRDL01000001">
    <property type="protein sequence ID" value="MBE8717674.1"/>
    <property type="molecule type" value="Genomic_DNA"/>
</dbReference>
<name>A0A928YU50_9GAMM</name>
<evidence type="ECO:0000313" key="2">
    <source>
        <dbReference type="Proteomes" id="UP000652567"/>
    </source>
</evidence>
<accession>A0A928YU50</accession>
<protein>
    <submittedName>
        <fullName evidence="1">Uncharacterized protein</fullName>
    </submittedName>
</protein>
<evidence type="ECO:0000313" key="1">
    <source>
        <dbReference type="EMBL" id="MBE8717674.1"/>
    </source>
</evidence>
<sequence>MHEQSPCDEKISKPVFNNIVGYFKKHRFLHFFLQMLLLRPPILQLSGFTKTDSNRAVLCEVFAVS</sequence>
<dbReference type="AlphaFoldDB" id="A0A928YU50"/>
<reference evidence="1" key="1">
    <citation type="submission" date="2018-07" db="EMBL/GenBank/DDBJ databases">
        <title>Genome assembly of strain Ka43.</title>
        <authorList>
            <person name="Kukolya J."/>
            <person name="Nagy I."/>
            <person name="Horvath B."/>
            <person name="Toth A."/>
        </authorList>
    </citation>
    <scope>NUCLEOTIDE SEQUENCE</scope>
    <source>
        <strain evidence="1">KB43</strain>
    </source>
</reference>
<comment type="caution">
    <text evidence="1">The sequence shown here is derived from an EMBL/GenBank/DDBJ whole genome shotgun (WGS) entry which is preliminary data.</text>
</comment>
<proteinExistence type="predicted"/>
<organism evidence="1 2">
    <name type="scientific">Cellvibrio polysaccharolyticus</name>
    <dbReference type="NCBI Taxonomy" id="2082724"/>
    <lineage>
        <taxon>Bacteria</taxon>
        <taxon>Pseudomonadati</taxon>
        <taxon>Pseudomonadota</taxon>
        <taxon>Gammaproteobacteria</taxon>
        <taxon>Cellvibrionales</taxon>
        <taxon>Cellvibrionaceae</taxon>
        <taxon>Cellvibrio</taxon>
    </lineage>
</organism>
<gene>
    <name evidence="1" type="ORF">C4F51_10815</name>
</gene>